<dbReference type="OrthoDB" id="5273847at2759"/>
<evidence type="ECO:0000313" key="1">
    <source>
        <dbReference type="EMBL" id="OJJ53248.1"/>
    </source>
</evidence>
<organism evidence="1 2">
    <name type="scientific">Aspergillus sydowii CBS 593.65</name>
    <dbReference type="NCBI Taxonomy" id="1036612"/>
    <lineage>
        <taxon>Eukaryota</taxon>
        <taxon>Fungi</taxon>
        <taxon>Dikarya</taxon>
        <taxon>Ascomycota</taxon>
        <taxon>Pezizomycotina</taxon>
        <taxon>Eurotiomycetes</taxon>
        <taxon>Eurotiomycetidae</taxon>
        <taxon>Eurotiales</taxon>
        <taxon>Aspergillaceae</taxon>
        <taxon>Aspergillus</taxon>
        <taxon>Aspergillus subgen. Nidulantes</taxon>
    </lineage>
</organism>
<dbReference type="VEuPathDB" id="FungiDB:ASPSYDRAFT_36797"/>
<dbReference type="RefSeq" id="XP_040697054.1">
    <property type="nucleotide sequence ID" value="XM_040845473.1"/>
</dbReference>
<reference evidence="2" key="1">
    <citation type="journal article" date="2017" name="Genome Biol.">
        <title>Comparative genomics reveals high biological diversity and specific adaptations in the industrially and medically important fungal genus Aspergillus.</title>
        <authorList>
            <person name="de Vries R.P."/>
            <person name="Riley R."/>
            <person name="Wiebenga A."/>
            <person name="Aguilar-Osorio G."/>
            <person name="Amillis S."/>
            <person name="Uchima C.A."/>
            <person name="Anderluh G."/>
            <person name="Asadollahi M."/>
            <person name="Askin M."/>
            <person name="Barry K."/>
            <person name="Battaglia E."/>
            <person name="Bayram O."/>
            <person name="Benocci T."/>
            <person name="Braus-Stromeyer S.A."/>
            <person name="Caldana C."/>
            <person name="Canovas D."/>
            <person name="Cerqueira G.C."/>
            <person name="Chen F."/>
            <person name="Chen W."/>
            <person name="Choi C."/>
            <person name="Clum A."/>
            <person name="Dos Santos R.A."/>
            <person name="Damasio A.R."/>
            <person name="Diallinas G."/>
            <person name="Emri T."/>
            <person name="Fekete E."/>
            <person name="Flipphi M."/>
            <person name="Freyberg S."/>
            <person name="Gallo A."/>
            <person name="Gournas C."/>
            <person name="Habgood R."/>
            <person name="Hainaut M."/>
            <person name="Harispe M.L."/>
            <person name="Henrissat B."/>
            <person name="Hilden K.S."/>
            <person name="Hope R."/>
            <person name="Hossain A."/>
            <person name="Karabika E."/>
            <person name="Karaffa L."/>
            <person name="Karanyi Z."/>
            <person name="Krasevec N."/>
            <person name="Kuo A."/>
            <person name="Kusch H."/>
            <person name="LaButti K."/>
            <person name="Lagendijk E.L."/>
            <person name="Lapidus A."/>
            <person name="Levasseur A."/>
            <person name="Lindquist E."/>
            <person name="Lipzen A."/>
            <person name="Logrieco A.F."/>
            <person name="MacCabe A."/>
            <person name="Maekelae M.R."/>
            <person name="Malavazi I."/>
            <person name="Melin P."/>
            <person name="Meyer V."/>
            <person name="Mielnichuk N."/>
            <person name="Miskei M."/>
            <person name="Molnar A.P."/>
            <person name="Mule G."/>
            <person name="Ngan C.Y."/>
            <person name="Orejas M."/>
            <person name="Orosz E."/>
            <person name="Ouedraogo J.P."/>
            <person name="Overkamp K.M."/>
            <person name="Park H.-S."/>
            <person name="Perrone G."/>
            <person name="Piumi F."/>
            <person name="Punt P.J."/>
            <person name="Ram A.F."/>
            <person name="Ramon A."/>
            <person name="Rauscher S."/>
            <person name="Record E."/>
            <person name="Riano-Pachon D.M."/>
            <person name="Robert V."/>
            <person name="Roehrig J."/>
            <person name="Ruller R."/>
            <person name="Salamov A."/>
            <person name="Salih N.S."/>
            <person name="Samson R.A."/>
            <person name="Sandor E."/>
            <person name="Sanguinetti M."/>
            <person name="Schuetze T."/>
            <person name="Sepcic K."/>
            <person name="Shelest E."/>
            <person name="Sherlock G."/>
            <person name="Sophianopoulou V."/>
            <person name="Squina F.M."/>
            <person name="Sun H."/>
            <person name="Susca A."/>
            <person name="Todd R.B."/>
            <person name="Tsang A."/>
            <person name="Unkles S.E."/>
            <person name="van de Wiele N."/>
            <person name="van Rossen-Uffink D."/>
            <person name="Oliveira J.V."/>
            <person name="Vesth T.C."/>
            <person name="Visser J."/>
            <person name="Yu J.-H."/>
            <person name="Zhou M."/>
            <person name="Andersen M.R."/>
            <person name="Archer D.B."/>
            <person name="Baker S.E."/>
            <person name="Benoit I."/>
            <person name="Brakhage A.A."/>
            <person name="Braus G.H."/>
            <person name="Fischer R."/>
            <person name="Frisvad J.C."/>
            <person name="Goldman G.H."/>
            <person name="Houbraken J."/>
            <person name="Oakley B."/>
            <person name="Pocsi I."/>
            <person name="Scazzocchio C."/>
            <person name="Seiboth B."/>
            <person name="vanKuyk P.A."/>
            <person name="Wortman J."/>
            <person name="Dyer P.S."/>
            <person name="Grigoriev I.V."/>
        </authorList>
    </citation>
    <scope>NUCLEOTIDE SEQUENCE [LARGE SCALE GENOMIC DNA]</scope>
    <source>
        <strain evidence="2">CBS 593.65</strain>
    </source>
</reference>
<proteinExistence type="predicted"/>
<dbReference type="Proteomes" id="UP000184356">
    <property type="component" value="Unassembled WGS sequence"/>
</dbReference>
<keyword evidence="2" id="KW-1185">Reference proteome</keyword>
<dbReference type="AlphaFoldDB" id="A0A1L9T1G4"/>
<gene>
    <name evidence="1" type="ORF">ASPSYDRAFT_36797</name>
</gene>
<protein>
    <submittedName>
        <fullName evidence="1">Uncharacterized protein</fullName>
    </submittedName>
</protein>
<sequence>MEQHEPASLAAKVYSLYCEVIMLRLGHEHDRYLQTETVFHQLSCASYFELGFTFWESLPRRSKSAAKGNIQDILAAIRVETTSHRSVTFRAPDFDSLPTPALHHQHQSDLTRNWWPSRNY</sequence>
<dbReference type="GeneID" id="63761546"/>
<evidence type="ECO:0000313" key="2">
    <source>
        <dbReference type="Proteomes" id="UP000184356"/>
    </source>
</evidence>
<accession>A0A1L9T1G4</accession>
<name>A0A1L9T1G4_9EURO</name>
<dbReference type="EMBL" id="KV878598">
    <property type="protein sequence ID" value="OJJ53248.1"/>
    <property type="molecule type" value="Genomic_DNA"/>
</dbReference>